<evidence type="ECO:0000259" key="1">
    <source>
        <dbReference type="Pfam" id="PF00646"/>
    </source>
</evidence>
<evidence type="ECO:0000259" key="2">
    <source>
        <dbReference type="Pfam" id="PF08268"/>
    </source>
</evidence>
<dbReference type="EMBL" id="OX459118">
    <property type="protein sequence ID" value="CAI9090440.1"/>
    <property type="molecule type" value="Genomic_DNA"/>
</dbReference>
<dbReference type="SUPFAM" id="SSF81383">
    <property type="entry name" value="F-box domain"/>
    <property type="match status" value="1"/>
</dbReference>
<dbReference type="InterPro" id="IPR013187">
    <property type="entry name" value="F-box-assoc_dom_typ3"/>
</dbReference>
<protein>
    <submittedName>
        <fullName evidence="3">OLC1v1025215C1</fullName>
    </submittedName>
</protein>
<accession>A0AAV1C4Q9</accession>
<dbReference type="InterPro" id="IPR036047">
    <property type="entry name" value="F-box-like_dom_sf"/>
</dbReference>
<name>A0AAV1C4Q9_OLDCO</name>
<dbReference type="PANTHER" id="PTHR31672">
    <property type="entry name" value="BNACNNG10540D PROTEIN"/>
    <property type="match status" value="1"/>
</dbReference>
<feature type="domain" description="F-box associated beta-propeller type 3" evidence="2">
    <location>
        <begin position="147"/>
        <end position="364"/>
    </location>
</feature>
<dbReference type="InterPro" id="IPR017451">
    <property type="entry name" value="F-box-assoc_interact_dom"/>
</dbReference>
<dbReference type="Gene3D" id="1.20.1280.50">
    <property type="match status" value="1"/>
</dbReference>
<evidence type="ECO:0000313" key="4">
    <source>
        <dbReference type="Proteomes" id="UP001161247"/>
    </source>
</evidence>
<proteinExistence type="predicted"/>
<feature type="domain" description="F-box" evidence="1">
    <location>
        <begin position="30"/>
        <end position="69"/>
    </location>
</feature>
<dbReference type="Pfam" id="PF08268">
    <property type="entry name" value="FBA_3"/>
    <property type="match status" value="1"/>
</dbReference>
<dbReference type="NCBIfam" id="TIGR01640">
    <property type="entry name" value="F_box_assoc_1"/>
    <property type="match status" value="1"/>
</dbReference>
<organism evidence="3 4">
    <name type="scientific">Oldenlandia corymbosa var. corymbosa</name>
    <dbReference type="NCBI Taxonomy" id="529605"/>
    <lineage>
        <taxon>Eukaryota</taxon>
        <taxon>Viridiplantae</taxon>
        <taxon>Streptophyta</taxon>
        <taxon>Embryophyta</taxon>
        <taxon>Tracheophyta</taxon>
        <taxon>Spermatophyta</taxon>
        <taxon>Magnoliopsida</taxon>
        <taxon>eudicotyledons</taxon>
        <taxon>Gunneridae</taxon>
        <taxon>Pentapetalae</taxon>
        <taxon>asterids</taxon>
        <taxon>lamiids</taxon>
        <taxon>Gentianales</taxon>
        <taxon>Rubiaceae</taxon>
        <taxon>Rubioideae</taxon>
        <taxon>Spermacoceae</taxon>
        <taxon>Hedyotis-Oldenlandia complex</taxon>
        <taxon>Oldenlandia</taxon>
    </lineage>
</organism>
<dbReference type="Proteomes" id="UP001161247">
    <property type="component" value="Chromosome 1"/>
</dbReference>
<dbReference type="Pfam" id="PF00646">
    <property type="entry name" value="F-box"/>
    <property type="match status" value="1"/>
</dbReference>
<dbReference type="AlphaFoldDB" id="A0AAV1C4Q9"/>
<reference evidence="3" key="1">
    <citation type="submission" date="2023-03" db="EMBL/GenBank/DDBJ databases">
        <authorList>
            <person name="Julca I."/>
        </authorList>
    </citation>
    <scope>NUCLEOTIDE SEQUENCE</scope>
</reference>
<dbReference type="InterPro" id="IPR050796">
    <property type="entry name" value="SCF_F-box_component"/>
</dbReference>
<sequence length="428" mass="48759">MLRKRGFRPRRTKKQIIQAEKKIEQTGTSILDITDSVLIDILLRFPIKSIIMCKCVCKPWHRVISDPNFAKMHFARAEPCPLIRTLGGSGVSRMLYLIEPSEININYAGEKAVDLRLDTRLKIPLRNIEMLPENDADDYKLCSRGSNCNGSFKRRCVKVTAKEQKFHIVNSCNGFLCLSDPLNNNPLVVCNPVTGEYLNLPKTNEFDESSKDMMTCGFGISNKSNQYTVLRMLTGKRELCCCPITGKEIFSSQMAEVHVLGTSSWRCIGHAPYSGKKLKFMIYLSGSVYWACDESRMIYSFDFDEAKFRAIEPPPYADMWPAGWYKVALGMLVGRLSLCRTSISSDEVRVWILETNGELTAWKEFKTIHLGGDDSVFFYSRLEFGLCKYFRIQLAKAKFAAVTYIPSFICLKDVVQGDWFEILNVNSE</sequence>
<dbReference type="CDD" id="cd22157">
    <property type="entry name" value="F-box_AtFBW1-like"/>
    <property type="match status" value="1"/>
</dbReference>
<dbReference type="InterPro" id="IPR001810">
    <property type="entry name" value="F-box_dom"/>
</dbReference>
<evidence type="ECO:0000313" key="3">
    <source>
        <dbReference type="EMBL" id="CAI9090440.1"/>
    </source>
</evidence>
<gene>
    <name evidence="3" type="ORF">OLC1_LOCUS2600</name>
</gene>
<dbReference type="PANTHER" id="PTHR31672:SF13">
    <property type="entry name" value="F-BOX PROTEIN CPR30-LIKE"/>
    <property type="match status" value="1"/>
</dbReference>
<keyword evidence="4" id="KW-1185">Reference proteome</keyword>